<sequence>MNTKLRLLCALACVFCMQASFPNQCDSFYSKVTYALNHTKKGLSATNFEHQMYYAERALDAIEKGKSFMADCSCEKAGDKTIDVMETLDKAIEPVDWDAGRFFTKKAMRQINELITILDNCTLGISTLQSVEDNDSVKLEHQAHTNTADETSSENSMEMEMVKVFDKHANEKIANAEKAIGKLIELSKTIGTITDEGVRNPNSLSAHQLAYLERARKLLQEGIENLEQQE</sequence>
<keyword evidence="1" id="KW-0732">Signal</keyword>
<dbReference type="Proteomes" id="UP000667650">
    <property type="component" value="Unassembled WGS sequence"/>
</dbReference>
<dbReference type="EMBL" id="JAAABI010000001">
    <property type="protein sequence ID" value="NAY91131.1"/>
    <property type="molecule type" value="Genomic_DNA"/>
</dbReference>
<evidence type="ECO:0000313" key="3">
    <source>
        <dbReference type="Proteomes" id="UP000667650"/>
    </source>
</evidence>
<feature type="signal peptide" evidence="1">
    <location>
        <begin position="1"/>
        <end position="25"/>
    </location>
</feature>
<comment type="caution">
    <text evidence="2">The sequence shown here is derived from an EMBL/GenBank/DDBJ whole genome shotgun (WGS) entry which is preliminary data.</text>
</comment>
<dbReference type="AlphaFoldDB" id="A0A964TBJ5"/>
<dbReference type="RefSeq" id="WP_166522515.1">
    <property type="nucleotide sequence ID" value="NZ_JAAABI010000001.1"/>
</dbReference>
<name>A0A964TBJ5_9FLAO</name>
<reference evidence="2" key="1">
    <citation type="submission" date="2020-01" db="EMBL/GenBank/DDBJ databases">
        <title>Muricauda ochracea sp. nov., isolated from a tidal flat of Garorim bay in Korea.</title>
        <authorList>
            <person name="Kim D."/>
            <person name="Yoo Y."/>
            <person name="Kim J.-J."/>
        </authorList>
    </citation>
    <scope>NUCLEOTIDE SEQUENCE</scope>
    <source>
        <strain evidence="2">JGD-17</strain>
    </source>
</reference>
<evidence type="ECO:0000313" key="2">
    <source>
        <dbReference type="EMBL" id="NAY91131.1"/>
    </source>
</evidence>
<feature type="chain" id="PRO_5037354616" evidence="1">
    <location>
        <begin position="26"/>
        <end position="230"/>
    </location>
</feature>
<gene>
    <name evidence="2" type="ORF">GTQ34_04290</name>
</gene>
<protein>
    <submittedName>
        <fullName evidence="2">Uncharacterized protein</fullName>
    </submittedName>
</protein>
<evidence type="ECO:0000256" key="1">
    <source>
        <dbReference type="SAM" id="SignalP"/>
    </source>
</evidence>
<accession>A0A964TBJ5</accession>
<organism evidence="2 3">
    <name type="scientific">Flagellimonas ochracea</name>
    <dbReference type="NCBI Taxonomy" id="2696472"/>
    <lineage>
        <taxon>Bacteria</taxon>
        <taxon>Pseudomonadati</taxon>
        <taxon>Bacteroidota</taxon>
        <taxon>Flavobacteriia</taxon>
        <taxon>Flavobacteriales</taxon>
        <taxon>Flavobacteriaceae</taxon>
        <taxon>Flagellimonas</taxon>
    </lineage>
</organism>
<keyword evidence="3" id="KW-1185">Reference proteome</keyword>
<proteinExistence type="predicted"/>